<reference evidence="1 2" key="1">
    <citation type="submission" date="2019-03" db="EMBL/GenBank/DDBJ databases">
        <title>Single cell metagenomics reveals metabolic interactions within the superorganism composed of flagellate Streblomastix strix and complex community of Bacteroidetes bacteria on its surface.</title>
        <authorList>
            <person name="Treitli S.C."/>
            <person name="Kolisko M."/>
            <person name="Husnik F."/>
            <person name="Keeling P."/>
            <person name="Hampl V."/>
        </authorList>
    </citation>
    <scope>NUCLEOTIDE SEQUENCE [LARGE SCALE GENOMIC DNA]</scope>
    <source>
        <strain evidence="1">ST1C</strain>
    </source>
</reference>
<name>A0A5J4U7N8_9EUKA</name>
<sequence>MKSRGVELIFPMPDAPPALPEEGPRYAKMILEAALSVTQGLAGIIHQIAGGDTQEVMHNERESRIRGFQSGATAEDILSRQSKEKFKKPEKTVQVGQRRFGYKFGNNQWMRI</sequence>
<proteinExistence type="predicted"/>
<dbReference type="Proteomes" id="UP000324800">
    <property type="component" value="Unassembled WGS sequence"/>
</dbReference>
<dbReference type="EMBL" id="SNRW01019630">
    <property type="protein sequence ID" value="KAA6366210.1"/>
    <property type="molecule type" value="Genomic_DNA"/>
</dbReference>
<dbReference type="AlphaFoldDB" id="A0A5J4U7N8"/>
<gene>
    <name evidence="1" type="ORF">EZS28_038264</name>
</gene>
<organism evidence="1 2">
    <name type="scientific">Streblomastix strix</name>
    <dbReference type="NCBI Taxonomy" id="222440"/>
    <lineage>
        <taxon>Eukaryota</taxon>
        <taxon>Metamonada</taxon>
        <taxon>Preaxostyla</taxon>
        <taxon>Oxymonadida</taxon>
        <taxon>Streblomastigidae</taxon>
        <taxon>Streblomastix</taxon>
    </lineage>
</organism>
<protein>
    <submittedName>
        <fullName evidence="1">Uncharacterized protein</fullName>
    </submittedName>
</protein>
<comment type="caution">
    <text evidence="1">The sequence shown here is derived from an EMBL/GenBank/DDBJ whole genome shotgun (WGS) entry which is preliminary data.</text>
</comment>
<evidence type="ECO:0000313" key="1">
    <source>
        <dbReference type="EMBL" id="KAA6366210.1"/>
    </source>
</evidence>
<evidence type="ECO:0000313" key="2">
    <source>
        <dbReference type="Proteomes" id="UP000324800"/>
    </source>
</evidence>
<accession>A0A5J4U7N8</accession>